<dbReference type="AlphaFoldDB" id="A0A9N9F511"/>
<evidence type="ECO:0000256" key="1">
    <source>
        <dbReference type="SAM" id="MobiDB-lite"/>
    </source>
</evidence>
<keyword evidence="3" id="KW-1185">Reference proteome</keyword>
<gene>
    <name evidence="2" type="ORF">RFULGI_LOCUS2858</name>
</gene>
<feature type="compositionally biased region" description="Polar residues" evidence="1">
    <location>
        <begin position="17"/>
        <end position="26"/>
    </location>
</feature>
<name>A0A9N9F511_9GLOM</name>
<dbReference type="EMBL" id="CAJVPZ010002306">
    <property type="protein sequence ID" value="CAG8510148.1"/>
    <property type="molecule type" value="Genomic_DNA"/>
</dbReference>
<feature type="compositionally biased region" description="Acidic residues" evidence="1">
    <location>
        <begin position="32"/>
        <end position="42"/>
    </location>
</feature>
<sequence length="90" mass="9754">MGGIGNAIFYVINEGWNSRANKSNEVTPVGESNDDIESNSDEEGGHIRISPSVVIDNQDIKSSKNSKNSKNSQNSQIQNDSNNNSSNIDK</sequence>
<comment type="caution">
    <text evidence="2">The sequence shown here is derived from an EMBL/GenBank/DDBJ whole genome shotgun (WGS) entry which is preliminary data.</text>
</comment>
<organism evidence="2 3">
    <name type="scientific">Racocetra fulgida</name>
    <dbReference type="NCBI Taxonomy" id="60492"/>
    <lineage>
        <taxon>Eukaryota</taxon>
        <taxon>Fungi</taxon>
        <taxon>Fungi incertae sedis</taxon>
        <taxon>Mucoromycota</taxon>
        <taxon>Glomeromycotina</taxon>
        <taxon>Glomeromycetes</taxon>
        <taxon>Diversisporales</taxon>
        <taxon>Gigasporaceae</taxon>
        <taxon>Racocetra</taxon>
    </lineage>
</organism>
<feature type="region of interest" description="Disordered" evidence="1">
    <location>
        <begin position="17"/>
        <end position="90"/>
    </location>
</feature>
<proteinExistence type="predicted"/>
<feature type="compositionally biased region" description="Low complexity" evidence="1">
    <location>
        <begin position="63"/>
        <end position="90"/>
    </location>
</feature>
<evidence type="ECO:0000313" key="3">
    <source>
        <dbReference type="Proteomes" id="UP000789396"/>
    </source>
</evidence>
<dbReference type="OrthoDB" id="2376869at2759"/>
<reference evidence="2" key="1">
    <citation type="submission" date="2021-06" db="EMBL/GenBank/DDBJ databases">
        <authorList>
            <person name="Kallberg Y."/>
            <person name="Tangrot J."/>
            <person name="Rosling A."/>
        </authorList>
    </citation>
    <scope>NUCLEOTIDE SEQUENCE</scope>
    <source>
        <strain evidence="2">IN212</strain>
    </source>
</reference>
<accession>A0A9N9F511</accession>
<protein>
    <submittedName>
        <fullName evidence="2">7371_t:CDS:1</fullName>
    </submittedName>
</protein>
<evidence type="ECO:0000313" key="2">
    <source>
        <dbReference type="EMBL" id="CAG8510148.1"/>
    </source>
</evidence>
<dbReference type="Proteomes" id="UP000789396">
    <property type="component" value="Unassembled WGS sequence"/>
</dbReference>